<dbReference type="Proteomes" id="UP000624709">
    <property type="component" value="Unassembled WGS sequence"/>
</dbReference>
<name>A0ABQ4B2L9_9ACTN</name>
<evidence type="ECO:0000313" key="3">
    <source>
        <dbReference type="Proteomes" id="UP000624709"/>
    </source>
</evidence>
<organism evidence="2 3">
    <name type="scientific">Actinoplanes palleronii</name>
    <dbReference type="NCBI Taxonomy" id="113570"/>
    <lineage>
        <taxon>Bacteria</taxon>
        <taxon>Bacillati</taxon>
        <taxon>Actinomycetota</taxon>
        <taxon>Actinomycetes</taxon>
        <taxon>Micromonosporales</taxon>
        <taxon>Micromonosporaceae</taxon>
        <taxon>Actinoplanes</taxon>
    </lineage>
</organism>
<evidence type="ECO:0000256" key="1">
    <source>
        <dbReference type="SAM" id="Phobius"/>
    </source>
</evidence>
<keyword evidence="3" id="KW-1185">Reference proteome</keyword>
<protein>
    <recommendedName>
        <fullName evidence="4">DUF4333 domain-containing protein</fullName>
    </recommendedName>
</protein>
<evidence type="ECO:0000313" key="2">
    <source>
        <dbReference type="EMBL" id="GIE64736.1"/>
    </source>
</evidence>
<accession>A0ABQ4B2L9</accession>
<evidence type="ECO:0008006" key="4">
    <source>
        <dbReference type="Google" id="ProtNLM"/>
    </source>
</evidence>
<sequence length="214" mass="23175">MTTVQTPQTPHEPLPYPVSPPWIDTAEAAATEELEPLPFGGVVPPYGSPSNKHGQLLVRFPHEMTGSARPDAPSWRPVVAWTFLFSLLGVVSAMQRSRKARAYGRRRAPYWVAFVVTAVAGGAFWTALAVDVVLPLHRTQVEDQATEAVQEKVFGDGRVEAAVGTTVKTGACVPVGDRGADGLRRYDCTFLLTDGRSALMTIEADARGSWETTK</sequence>
<keyword evidence="1" id="KW-0472">Membrane</keyword>
<gene>
    <name evidence="2" type="ORF">Apa02nite_008440</name>
</gene>
<dbReference type="RefSeq" id="WP_203823916.1">
    <property type="nucleotide sequence ID" value="NZ_BAAATY010000013.1"/>
</dbReference>
<reference evidence="2 3" key="1">
    <citation type="submission" date="2021-01" db="EMBL/GenBank/DDBJ databases">
        <title>Whole genome shotgun sequence of Actinoplanes palleronii NBRC 14916.</title>
        <authorList>
            <person name="Komaki H."/>
            <person name="Tamura T."/>
        </authorList>
    </citation>
    <scope>NUCLEOTIDE SEQUENCE [LARGE SCALE GENOMIC DNA]</scope>
    <source>
        <strain evidence="2 3">NBRC 14916</strain>
    </source>
</reference>
<feature type="transmembrane region" description="Helical" evidence="1">
    <location>
        <begin position="78"/>
        <end position="96"/>
    </location>
</feature>
<feature type="transmembrane region" description="Helical" evidence="1">
    <location>
        <begin position="108"/>
        <end position="128"/>
    </location>
</feature>
<comment type="caution">
    <text evidence="2">The sequence shown here is derived from an EMBL/GenBank/DDBJ whole genome shotgun (WGS) entry which is preliminary data.</text>
</comment>
<keyword evidence="1" id="KW-0812">Transmembrane</keyword>
<proteinExistence type="predicted"/>
<dbReference type="EMBL" id="BOMS01000014">
    <property type="protein sequence ID" value="GIE64736.1"/>
    <property type="molecule type" value="Genomic_DNA"/>
</dbReference>
<keyword evidence="1" id="KW-1133">Transmembrane helix</keyword>